<keyword evidence="2 4" id="KW-0732">Signal</keyword>
<dbReference type="Gene3D" id="3.40.50.1700">
    <property type="entry name" value="Glycoside hydrolase family 3 C-terminal domain"/>
    <property type="match status" value="2"/>
</dbReference>
<evidence type="ECO:0000313" key="7">
    <source>
        <dbReference type="Proteomes" id="UP000781710"/>
    </source>
</evidence>
<dbReference type="InterPro" id="IPR011658">
    <property type="entry name" value="PA14_dom"/>
</dbReference>
<dbReference type="Pfam" id="PF07691">
    <property type="entry name" value="PA14"/>
    <property type="match status" value="1"/>
</dbReference>
<dbReference type="InterPro" id="IPR001764">
    <property type="entry name" value="Glyco_hydro_3_N"/>
</dbReference>
<evidence type="ECO:0000256" key="4">
    <source>
        <dbReference type="SAM" id="SignalP"/>
    </source>
</evidence>
<dbReference type="InterPro" id="IPR036881">
    <property type="entry name" value="Glyco_hydro_3_C_sf"/>
</dbReference>
<dbReference type="EMBL" id="PDWW01000037">
    <property type="protein sequence ID" value="KAF1721620.1"/>
    <property type="molecule type" value="Genomic_DNA"/>
</dbReference>
<dbReference type="SUPFAM" id="SSF52279">
    <property type="entry name" value="Beta-D-glucan exohydrolase, C-terminal domain"/>
    <property type="match status" value="1"/>
</dbReference>
<feature type="signal peptide" evidence="4">
    <location>
        <begin position="1"/>
        <end position="30"/>
    </location>
</feature>
<proteinExistence type="inferred from homology"/>
<sequence length="893" mass="97906">MSVPPVRRVAPVLCALALCVATWMAPSAQAADAKPWLDTSNSFEARAAALVAQMTLEEKAAQMQNAAPAIERLGVPAYDWWNEALHGVARAGQATVFPQAIGLAATFDVPLMGEVATTISDEARAKHHQFVRDGQHGRYQGLTFWSPNINIFRDPRWGRGQETYGEDPYLTARMGVAFVRGLQGDDPVYRKLDATAKHLAVHSGPEADRHHFDAKPSKRDLYDTYLPAFEALVKEGDVDAVMGAYNRVYGESASASRFLLRDMLRRDWGFKGYVVSDCWAIVDIWKHHKIVATREEAAALAVKNGTELECGEEYATLPAAVRQGLISEAEIDDAVTRLFAARMRLGMFDPPERVRWARIPYSVNQVPAHDALALKAARESLVLLKNDGLLPLSRDLKRIAVVGPTADDTMALLGNYFGTPAAPVTILQGIRDAAKGVEVSYARGVDLVEGRDDPAATPLIEAAYLRPSPDSPERGLRGEYFRTQDLSGPPALVRTDAQIGFRWDRGSPTDNLQARGEAGPGQGVPNDPFSIRWGGQLLPPVSGRYRIEAAADDGFRLYVDGKRVLDHWTNADRLRSDGVDLDLEAGRAYDLRLEYYDAERDAGVRLAWRMPGAKPPFEEALDIARNADVVVFVGGLTGDVEGEEMTVNYPGFAGGDRTDLRLPATQRALLEALHATGKPVVLVLTGGSALAVDWAQANLPAILMAWYPGQRGGTAVGETLFGDANPAGRLPVTFYTADQVMPAFDDYTMEGRTYRYFRGAPLYAFGHGLSYTRFDYRNPRTDARKVAADGRLRVQVDVANTGKRAGDEVVQLYVRPLKAGPGDPQQELRGFQRIHLAAGERRTVVFELEPQQALRRYDEARGAYTVPPGRYEVRVGGSSADVRAHAPFEVIAK</sequence>
<dbReference type="InterPro" id="IPR026891">
    <property type="entry name" value="Fn3-like"/>
</dbReference>
<dbReference type="Pfam" id="PF00933">
    <property type="entry name" value="Glyco_hydro_3"/>
    <property type="match status" value="1"/>
</dbReference>
<dbReference type="InterPro" id="IPR002772">
    <property type="entry name" value="Glyco_hydro_3_C"/>
</dbReference>
<organism evidence="6 7">
    <name type="scientific">Pseudoxanthomonas japonensis</name>
    <dbReference type="NCBI Taxonomy" id="69284"/>
    <lineage>
        <taxon>Bacteria</taxon>
        <taxon>Pseudomonadati</taxon>
        <taxon>Pseudomonadota</taxon>
        <taxon>Gammaproteobacteria</taxon>
        <taxon>Lysobacterales</taxon>
        <taxon>Lysobacteraceae</taxon>
        <taxon>Pseudoxanthomonas</taxon>
    </lineage>
</organism>
<evidence type="ECO:0000259" key="5">
    <source>
        <dbReference type="PROSITE" id="PS51820"/>
    </source>
</evidence>
<dbReference type="InterPro" id="IPR037524">
    <property type="entry name" value="PA14/GLEYA"/>
</dbReference>
<evidence type="ECO:0000256" key="1">
    <source>
        <dbReference type="ARBA" id="ARBA00005336"/>
    </source>
</evidence>
<dbReference type="Gene3D" id="3.20.20.300">
    <property type="entry name" value="Glycoside hydrolase, family 3, N-terminal domain"/>
    <property type="match status" value="1"/>
</dbReference>
<dbReference type="Gene3D" id="2.60.40.10">
    <property type="entry name" value="Immunoglobulins"/>
    <property type="match status" value="1"/>
</dbReference>
<dbReference type="PANTHER" id="PTHR42721">
    <property type="entry name" value="SUGAR HYDROLASE-RELATED"/>
    <property type="match status" value="1"/>
</dbReference>
<feature type="chain" id="PRO_5047244376" evidence="4">
    <location>
        <begin position="31"/>
        <end position="893"/>
    </location>
</feature>
<gene>
    <name evidence="6" type="ORF">CSC78_17965</name>
</gene>
<protein>
    <submittedName>
        <fullName evidence="6">Glucan 1,4-alpha-glucosidase</fullName>
    </submittedName>
</protein>
<dbReference type="SMART" id="SM00758">
    <property type="entry name" value="PA14"/>
    <property type="match status" value="1"/>
</dbReference>
<comment type="caution">
    <text evidence="6">The sequence shown here is derived from an EMBL/GenBank/DDBJ whole genome shotgun (WGS) entry which is preliminary data.</text>
</comment>
<dbReference type="Pfam" id="PF01915">
    <property type="entry name" value="Glyco_hydro_3_C"/>
    <property type="match status" value="1"/>
</dbReference>
<name>A0ABQ6ZCQ1_9GAMM</name>
<dbReference type="Pfam" id="PF14310">
    <property type="entry name" value="Fn3-like"/>
    <property type="match status" value="1"/>
</dbReference>
<dbReference type="InterPro" id="IPR036962">
    <property type="entry name" value="Glyco_hydro_3_N_sf"/>
</dbReference>
<accession>A0ABQ6ZCQ1</accession>
<evidence type="ECO:0000313" key="6">
    <source>
        <dbReference type="EMBL" id="KAF1721620.1"/>
    </source>
</evidence>
<evidence type="ECO:0000256" key="2">
    <source>
        <dbReference type="ARBA" id="ARBA00022729"/>
    </source>
</evidence>
<feature type="domain" description="PA14" evidence="5">
    <location>
        <begin position="471"/>
        <end position="624"/>
    </location>
</feature>
<dbReference type="Proteomes" id="UP000781710">
    <property type="component" value="Unassembled WGS sequence"/>
</dbReference>
<dbReference type="SMART" id="SM01217">
    <property type="entry name" value="Fn3_like"/>
    <property type="match status" value="1"/>
</dbReference>
<comment type="similarity">
    <text evidence="1">Belongs to the glycosyl hydrolase 3 family.</text>
</comment>
<dbReference type="InterPro" id="IPR017853">
    <property type="entry name" value="GH"/>
</dbReference>
<dbReference type="InterPro" id="IPR013783">
    <property type="entry name" value="Ig-like_fold"/>
</dbReference>
<dbReference type="SUPFAM" id="SSF51445">
    <property type="entry name" value="(Trans)glycosidases"/>
    <property type="match status" value="1"/>
</dbReference>
<reference evidence="6 7" key="1">
    <citation type="submission" date="2017-10" db="EMBL/GenBank/DDBJ databases">
        <title>Whole genome sequencing of members of genus Pseudoxanthomonas.</title>
        <authorList>
            <person name="Kumar S."/>
            <person name="Bansal K."/>
            <person name="Kaur A."/>
            <person name="Patil P."/>
            <person name="Sharma S."/>
            <person name="Patil P.B."/>
        </authorList>
    </citation>
    <scope>NUCLEOTIDE SEQUENCE [LARGE SCALE GENOMIC DNA]</scope>
    <source>
        <strain evidence="6 7">DSM 17109</strain>
    </source>
</reference>
<dbReference type="PROSITE" id="PS51820">
    <property type="entry name" value="PA14"/>
    <property type="match status" value="1"/>
</dbReference>
<dbReference type="SUPFAM" id="SSF56988">
    <property type="entry name" value="Anthrax protective antigen"/>
    <property type="match status" value="1"/>
</dbReference>
<keyword evidence="3" id="KW-0378">Hydrolase</keyword>
<dbReference type="PRINTS" id="PR00133">
    <property type="entry name" value="GLHYDRLASE3"/>
</dbReference>
<dbReference type="InterPro" id="IPR044993">
    <property type="entry name" value="BXL"/>
</dbReference>
<keyword evidence="7" id="KW-1185">Reference proteome</keyword>
<evidence type="ECO:0000256" key="3">
    <source>
        <dbReference type="ARBA" id="ARBA00022801"/>
    </source>
</evidence>
<dbReference type="PANTHER" id="PTHR42721:SF3">
    <property type="entry name" value="BETA-D-XYLOSIDASE 5-RELATED"/>
    <property type="match status" value="1"/>
</dbReference>